<comment type="pathway">
    <text evidence="2">Lipid metabolism; fatty acid biosynthesis.</text>
</comment>
<protein>
    <recommendedName>
        <fullName evidence="17">Acyl carrier protein</fullName>
    </recommendedName>
</protein>
<evidence type="ECO:0000256" key="5">
    <source>
        <dbReference type="ARBA" id="ARBA00022450"/>
    </source>
</evidence>
<evidence type="ECO:0000256" key="4">
    <source>
        <dbReference type="ARBA" id="ARBA00022448"/>
    </source>
</evidence>
<dbReference type="InterPro" id="IPR009081">
    <property type="entry name" value="PP-bd_ACP"/>
</dbReference>
<dbReference type="PANTHER" id="PTHR20863">
    <property type="entry name" value="ACYL CARRIER PROTEIN"/>
    <property type="match status" value="1"/>
</dbReference>
<sequence>MQVTPDVHFQKDLGLDSLDTVEIVMALEEEFKLEIPDKEADKIDSCNLAIEIITWRIWKRQNNSLFNGEFGKIEVAGIIAFAKSIMLANSRRNQHNDLAMYFICWQSPPSDWCKLNTNGSRHLITSRASARGLLRDHQVNMLNGQTKETEGSLARIVKELLARD</sequence>
<evidence type="ECO:0000256" key="11">
    <source>
        <dbReference type="ARBA" id="ARBA00022982"/>
    </source>
</evidence>
<keyword evidence="6 17" id="KW-0444">Lipid biosynthesis</keyword>
<name>A0A7J9L251_GOSSC</name>
<dbReference type="SUPFAM" id="SSF47336">
    <property type="entry name" value="ACP-like"/>
    <property type="match status" value="1"/>
</dbReference>
<dbReference type="AlphaFoldDB" id="A0A7J9L251"/>
<evidence type="ECO:0000256" key="8">
    <source>
        <dbReference type="ARBA" id="ARBA00022660"/>
    </source>
</evidence>
<dbReference type="GO" id="GO:0000036">
    <property type="term" value="F:acyl carrier activity"/>
    <property type="evidence" value="ECO:0007669"/>
    <property type="project" value="TreeGrafter"/>
</dbReference>
<evidence type="ECO:0000256" key="16">
    <source>
        <dbReference type="ARBA" id="ARBA00063067"/>
    </source>
</evidence>
<keyword evidence="10" id="KW-0809">Transit peptide</keyword>
<evidence type="ECO:0000256" key="7">
    <source>
        <dbReference type="ARBA" id="ARBA00022553"/>
    </source>
</evidence>
<dbReference type="PANTHER" id="PTHR20863:SF28">
    <property type="entry name" value="ACYL CARRIER PROTEIN, MITOCHONDRIAL"/>
    <property type="match status" value="1"/>
</dbReference>
<dbReference type="Gene3D" id="1.10.1200.10">
    <property type="entry name" value="ACP-like"/>
    <property type="match status" value="1"/>
</dbReference>
<evidence type="ECO:0000256" key="10">
    <source>
        <dbReference type="ARBA" id="ARBA00022946"/>
    </source>
</evidence>
<evidence type="ECO:0000256" key="9">
    <source>
        <dbReference type="ARBA" id="ARBA00022832"/>
    </source>
</evidence>
<dbReference type="InterPro" id="IPR036736">
    <property type="entry name" value="ACP-like_sf"/>
</dbReference>
<evidence type="ECO:0000256" key="6">
    <source>
        <dbReference type="ARBA" id="ARBA00022516"/>
    </source>
</evidence>
<reference evidence="19 20" key="1">
    <citation type="journal article" date="2019" name="Genome Biol. Evol.">
        <title>Insights into the evolution of the New World diploid cottons (Gossypium, subgenus Houzingenia) based on genome sequencing.</title>
        <authorList>
            <person name="Grover C.E."/>
            <person name="Arick M.A. 2nd"/>
            <person name="Thrash A."/>
            <person name="Conover J.L."/>
            <person name="Sanders W.S."/>
            <person name="Peterson D.G."/>
            <person name="Frelichowski J.E."/>
            <person name="Scheffler J.A."/>
            <person name="Scheffler B.E."/>
            <person name="Wendel J.F."/>
        </authorList>
    </citation>
    <scope>NUCLEOTIDE SEQUENCE [LARGE SCALE GENOMIC DNA]</scope>
    <source>
        <strain evidence="19">1</strain>
        <tissue evidence="19">Leaf</tissue>
    </source>
</reference>
<comment type="subunit">
    <text evidence="16">Complex I is composed of at least 49 different subunits.</text>
</comment>
<dbReference type="GO" id="GO:0005739">
    <property type="term" value="C:mitochondrion"/>
    <property type="evidence" value="ECO:0007669"/>
    <property type="project" value="UniProtKB-SubCell"/>
</dbReference>
<feature type="domain" description="Carrier" evidence="18">
    <location>
        <begin position="1"/>
        <end position="57"/>
    </location>
</feature>
<keyword evidence="5 17" id="KW-0596">Phosphopantetheine</keyword>
<dbReference type="PROSITE" id="PS50075">
    <property type="entry name" value="CARRIER"/>
    <property type="match status" value="1"/>
</dbReference>
<dbReference type="PROSITE" id="PS00012">
    <property type="entry name" value="PHOSPHOPANTETHEINE"/>
    <property type="match status" value="1"/>
</dbReference>
<evidence type="ECO:0000313" key="19">
    <source>
        <dbReference type="EMBL" id="MBA0852800.1"/>
    </source>
</evidence>
<keyword evidence="4" id="KW-0813">Transport</keyword>
<keyword evidence="14 17" id="KW-0275">Fatty acid biosynthesis</keyword>
<dbReference type="InterPro" id="IPR003231">
    <property type="entry name" value="ACP"/>
</dbReference>
<keyword evidence="13" id="KW-0496">Mitochondrion</keyword>
<evidence type="ECO:0000313" key="20">
    <source>
        <dbReference type="Proteomes" id="UP000593576"/>
    </source>
</evidence>
<evidence type="ECO:0000256" key="15">
    <source>
        <dbReference type="ARBA" id="ARBA00057783"/>
    </source>
</evidence>
<dbReference type="OrthoDB" id="938791at2759"/>
<comment type="caution">
    <text evidence="19">The sequence shown here is derived from an EMBL/GenBank/DDBJ whole genome shotgun (WGS) entry which is preliminary data.</text>
</comment>
<keyword evidence="7" id="KW-0597">Phosphoprotein</keyword>
<keyword evidence="9" id="KW-0276">Fatty acid metabolism</keyword>
<evidence type="ECO:0000256" key="12">
    <source>
        <dbReference type="ARBA" id="ARBA00023098"/>
    </source>
</evidence>
<keyword evidence="12" id="KW-0443">Lipid metabolism</keyword>
<dbReference type="NCBIfam" id="TIGR00517">
    <property type="entry name" value="acyl_carrier"/>
    <property type="match status" value="1"/>
</dbReference>
<dbReference type="GO" id="GO:0000035">
    <property type="term" value="F:acyl binding"/>
    <property type="evidence" value="ECO:0007669"/>
    <property type="project" value="TreeGrafter"/>
</dbReference>
<accession>A0A7J9L251</accession>
<evidence type="ECO:0000256" key="3">
    <source>
        <dbReference type="ARBA" id="ARBA00010930"/>
    </source>
</evidence>
<proteinExistence type="inferred from homology"/>
<evidence type="ECO:0000256" key="2">
    <source>
        <dbReference type="ARBA" id="ARBA00005194"/>
    </source>
</evidence>
<comment type="subcellular location">
    <subcellularLocation>
        <location evidence="1">Mitochondrion</location>
    </subcellularLocation>
</comment>
<dbReference type="EMBL" id="JABFAF010000004">
    <property type="protein sequence ID" value="MBA0852800.1"/>
    <property type="molecule type" value="Genomic_DNA"/>
</dbReference>
<keyword evidence="11" id="KW-0249">Electron transport</keyword>
<comment type="function">
    <text evidence="15">Carrier of the growing fatty acid chain in fatty acid biosynthesis. May be involved in the synthesis of short and medium chain fatty acids. Accessory and non-catalytic subunit of the mitochondrial membrane respiratory chain NADH dehydrogenase (Complex I), which functions in the transfer of electrons from NADH to the respiratory chain.</text>
</comment>
<dbReference type="InterPro" id="IPR006162">
    <property type="entry name" value="Ppantetheine_attach_site"/>
</dbReference>
<dbReference type="FunFam" id="1.10.1200.10:FF:000003">
    <property type="entry name" value="Acyl carrier protein"/>
    <property type="match status" value="1"/>
</dbReference>
<evidence type="ECO:0000259" key="18">
    <source>
        <dbReference type="PROSITE" id="PS50075"/>
    </source>
</evidence>
<evidence type="ECO:0000256" key="14">
    <source>
        <dbReference type="ARBA" id="ARBA00023160"/>
    </source>
</evidence>
<evidence type="ECO:0000256" key="13">
    <source>
        <dbReference type="ARBA" id="ARBA00023128"/>
    </source>
</evidence>
<keyword evidence="8" id="KW-0679">Respiratory chain</keyword>
<comment type="similarity">
    <text evidence="3">Belongs to the acyl carrier protein (ACP) family.</text>
</comment>
<evidence type="ECO:0000256" key="17">
    <source>
        <dbReference type="RuleBase" id="RU000722"/>
    </source>
</evidence>
<keyword evidence="20" id="KW-1185">Reference proteome</keyword>
<evidence type="ECO:0000256" key="1">
    <source>
        <dbReference type="ARBA" id="ARBA00004173"/>
    </source>
</evidence>
<gene>
    <name evidence="19" type="ORF">Goshw_009971</name>
</gene>
<organism evidence="19 20">
    <name type="scientific">Gossypium schwendimanii</name>
    <name type="common">Cotton</name>
    <dbReference type="NCBI Taxonomy" id="34291"/>
    <lineage>
        <taxon>Eukaryota</taxon>
        <taxon>Viridiplantae</taxon>
        <taxon>Streptophyta</taxon>
        <taxon>Embryophyta</taxon>
        <taxon>Tracheophyta</taxon>
        <taxon>Spermatophyta</taxon>
        <taxon>Magnoliopsida</taxon>
        <taxon>eudicotyledons</taxon>
        <taxon>Gunneridae</taxon>
        <taxon>Pentapetalae</taxon>
        <taxon>rosids</taxon>
        <taxon>malvids</taxon>
        <taxon>Malvales</taxon>
        <taxon>Malvaceae</taxon>
        <taxon>Malvoideae</taxon>
        <taxon>Gossypium</taxon>
    </lineage>
</organism>
<dbReference type="Pfam" id="PF00550">
    <property type="entry name" value="PP-binding"/>
    <property type="match status" value="1"/>
</dbReference>
<dbReference type="Proteomes" id="UP000593576">
    <property type="component" value="Unassembled WGS sequence"/>
</dbReference>